<dbReference type="GO" id="GO:0003676">
    <property type="term" value="F:nucleic acid binding"/>
    <property type="evidence" value="ECO:0007669"/>
    <property type="project" value="InterPro"/>
</dbReference>
<dbReference type="CDD" id="cd07434">
    <property type="entry name" value="PHP_PolIIIA_DnaE2"/>
    <property type="match status" value="1"/>
</dbReference>
<dbReference type="PANTHER" id="PTHR32294:SF4">
    <property type="entry name" value="ERROR-PRONE DNA POLYMERASE"/>
    <property type="match status" value="1"/>
</dbReference>
<dbReference type="Pfam" id="PF14579">
    <property type="entry name" value="HHH_6"/>
    <property type="match status" value="1"/>
</dbReference>
<dbReference type="GO" id="GO:0003887">
    <property type="term" value="F:DNA-directed DNA polymerase activity"/>
    <property type="evidence" value="ECO:0007669"/>
    <property type="project" value="UniProtKB-UniRule"/>
</dbReference>
<dbReference type="SMART" id="SM00481">
    <property type="entry name" value="POLIIIAc"/>
    <property type="match status" value="1"/>
</dbReference>
<evidence type="ECO:0000256" key="1">
    <source>
        <dbReference type="ARBA" id="ARBA00004496"/>
    </source>
</evidence>
<comment type="similarity">
    <text evidence="2 13">Belongs to the DNA polymerase type-C family. DnaE2 subfamily.</text>
</comment>
<sequence>MASLPEPPPPEAPPYAELAALSNFTFLRGASHPHELVEQAHRLGYRALALADECSLAGVVRAHVRARELGLHLIIGSQFQVDDNCRLLALVTDRAAYAELSGLITLARRRSPKGLYRLHMEDLRFRLKRCLILWLPEPAAASAAVGAELRRSFGERLWLGASRHFSGAEPEHWQGLLQLGRELRIPLVACGRAEMHCRSRQPLHDVLAAIRLGQPVQALGTRLAANAEACLRPRQVLARLYPPALLAQTLSIARRCTFNLDELRYQYPAELVPEGLRPIGHLRALVAEGARRRWPEGPPAAAVKALEKEFALIEELGYEYFFLTVHDLVRFARERGILCQGRGSAANSVVCYCLHITEVSPEVVDVLFERFISKERNEPPDIDVDFESQRREEVIQYIYRKYGRKHAALAATVITYRTRSAVRDVGKALGFAPEQVDQLAKSLAWWDRGGDLAQRARELLGADAGSEGGDLVPHYLALVQAICGFPRHLSQHVGGFVIAQDQVSDLVPLENAAMPERTIIQWDKDDLESLGLLKVDVLSLGMLSALRRGLQLVSRYQPGIASLADIPREDPATYDMLCRADAIGVFQVESRAQLSMLPRLKPRCFYDLVIEIAIVRPGPIQGDMVTPYLKRRAELRDGLTPESIPDSPLSQVLRRTLGVPIFQEQAIRIAMVAAGFSGGEADNLRRAMASWGKNGNLLQFQQRFIDGMLANGYEREFAERIFEQIKGFGGYGFPESHSASFALLCYFSSWLKCHHPAAFYCALLNSQPMGFYSPSQLVQDARRRGLEVRPADVRYSEWENTLEGEAPDLALRLGLCSVSGMEESAGQRIVAARQAQGFRDSRDLARRAGLARRPLQLLAAADALRGISGHRFQSHWEVAGIEESRPLLGERGESPQQAVQLPPPSLAQNIAADYHSSGLSLRPHPMALLRSQLPFRRCKTQAELAAIGHGRFVRVAGLVTNRQRPGTAKGTLFLTLEDETGNINVIVWKATQAHFREPLLRAQLLLVKGTVESNGEVVHVIAGALEDCSQHLFGFRVDSRDFR</sequence>
<dbReference type="EC" id="2.7.7.7" evidence="3 13"/>
<evidence type="ECO:0000256" key="3">
    <source>
        <dbReference type="ARBA" id="ARBA00012417"/>
    </source>
</evidence>
<dbReference type="InterPro" id="IPR029460">
    <property type="entry name" value="DNAPol_HHH"/>
</dbReference>
<dbReference type="NCBIfam" id="TIGR00594">
    <property type="entry name" value="polc"/>
    <property type="match status" value="1"/>
</dbReference>
<dbReference type="InterPro" id="IPR023073">
    <property type="entry name" value="DnaE2"/>
</dbReference>
<feature type="domain" description="Polymerase/histidinol phosphatase N-terminal" evidence="14">
    <location>
        <begin position="16"/>
        <end position="83"/>
    </location>
</feature>
<keyword evidence="6 13" id="KW-0808">Transferase</keyword>
<dbReference type="PANTHER" id="PTHR32294">
    <property type="entry name" value="DNA POLYMERASE III SUBUNIT ALPHA"/>
    <property type="match status" value="1"/>
</dbReference>
<evidence type="ECO:0000256" key="13">
    <source>
        <dbReference type="HAMAP-Rule" id="MF_01902"/>
    </source>
</evidence>
<evidence type="ECO:0000256" key="10">
    <source>
        <dbReference type="ARBA" id="ARBA00022932"/>
    </source>
</evidence>
<evidence type="ECO:0000256" key="9">
    <source>
        <dbReference type="ARBA" id="ARBA00022763"/>
    </source>
</evidence>
<dbReference type="Gene3D" id="1.10.150.870">
    <property type="match status" value="1"/>
</dbReference>
<name>A0A5C8ZSG7_9GAMM</name>
<gene>
    <name evidence="15" type="primary">dnaE</name>
    <name evidence="13" type="synonym">dnaE2</name>
    <name evidence="15" type="ORF">FVW59_09840</name>
</gene>
<dbReference type="GO" id="GO:0006260">
    <property type="term" value="P:DNA replication"/>
    <property type="evidence" value="ECO:0007669"/>
    <property type="project" value="UniProtKB-KW"/>
</dbReference>
<evidence type="ECO:0000256" key="4">
    <source>
        <dbReference type="ARBA" id="ARBA00017273"/>
    </source>
</evidence>
<evidence type="ECO:0000313" key="15">
    <source>
        <dbReference type="EMBL" id="TXS91468.1"/>
    </source>
</evidence>
<dbReference type="GO" id="GO:0008408">
    <property type="term" value="F:3'-5' exonuclease activity"/>
    <property type="evidence" value="ECO:0007669"/>
    <property type="project" value="InterPro"/>
</dbReference>
<dbReference type="Pfam" id="PF07733">
    <property type="entry name" value="DNA_pol3_alpha"/>
    <property type="match status" value="1"/>
</dbReference>
<keyword evidence="8 13" id="KW-0235">DNA replication</keyword>
<accession>A0A5C8ZSG7</accession>
<comment type="subcellular location">
    <subcellularLocation>
        <location evidence="1 13">Cytoplasm</location>
    </subcellularLocation>
</comment>
<proteinExistence type="inferred from homology"/>
<dbReference type="Pfam" id="PF02811">
    <property type="entry name" value="PHP"/>
    <property type="match status" value="1"/>
</dbReference>
<dbReference type="CDD" id="cd04485">
    <property type="entry name" value="DnaE_OBF"/>
    <property type="match status" value="1"/>
</dbReference>
<evidence type="ECO:0000256" key="5">
    <source>
        <dbReference type="ARBA" id="ARBA00022490"/>
    </source>
</evidence>
<dbReference type="HAMAP" id="MF_01902">
    <property type="entry name" value="DNApol_error_prone"/>
    <property type="match status" value="1"/>
</dbReference>
<comment type="caution">
    <text evidence="15">The sequence shown here is derived from an EMBL/GenBank/DDBJ whole genome shotgun (WGS) entry which is preliminary data.</text>
</comment>
<dbReference type="Gene3D" id="3.20.20.140">
    <property type="entry name" value="Metal-dependent hydrolases"/>
    <property type="match status" value="1"/>
</dbReference>
<evidence type="ECO:0000256" key="8">
    <source>
        <dbReference type="ARBA" id="ARBA00022705"/>
    </source>
</evidence>
<evidence type="ECO:0000256" key="11">
    <source>
        <dbReference type="ARBA" id="ARBA00023204"/>
    </source>
</evidence>
<protein>
    <recommendedName>
        <fullName evidence="4 13">Error-prone DNA polymerase</fullName>
        <ecNumber evidence="3 13">2.7.7.7</ecNumber>
    </recommendedName>
</protein>
<dbReference type="InterPro" id="IPR040982">
    <property type="entry name" value="DNA_pol3_finger"/>
</dbReference>
<keyword evidence="5 13" id="KW-0963">Cytoplasm</keyword>
<dbReference type="Pfam" id="PF01336">
    <property type="entry name" value="tRNA_anti-codon"/>
    <property type="match status" value="1"/>
</dbReference>
<evidence type="ECO:0000256" key="6">
    <source>
        <dbReference type="ARBA" id="ARBA00022679"/>
    </source>
</evidence>
<dbReference type="NCBIfam" id="NF004225">
    <property type="entry name" value="PRK05672.1"/>
    <property type="match status" value="1"/>
</dbReference>
<keyword evidence="9 13" id="KW-0227">DNA damage</keyword>
<dbReference type="InterPro" id="IPR003141">
    <property type="entry name" value="Pol/His_phosphatase_N"/>
</dbReference>
<keyword evidence="11 13" id="KW-0234">DNA repair</keyword>
<keyword evidence="10 13" id="KW-0239">DNA-directed DNA polymerase</keyword>
<dbReference type="InterPro" id="IPR004805">
    <property type="entry name" value="DnaE2/DnaE/PolC"/>
</dbReference>
<dbReference type="Proteomes" id="UP000321933">
    <property type="component" value="Unassembled WGS sequence"/>
</dbReference>
<dbReference type="RefSeq" id="WP_148064099.1">
    <property type="nucleotide sequence ID" value="NZ_VRYZ01000004.1"/>
</dbReference>
<evidence type="ECO:0000256" key="12">
    <source>
        <dbReference type="ARBA" id="ARBA00049244"/>
    </source>
</evidence>
<dbReference type="InterPro" id="IPR004365">
    <property type="entry name" value="NA-bd_OB_tRNA"/>
</dbReference>
<comment type="catalytic activity">
    <reaction evidence="12 13">
        <text>DNA(n) + a 2'-deoxyribonucleoside 5'-triphosphate = DNA(n+1) + diphosphate</text>
        <dbReference type="Rhea" id="RHEA:22508"/>
        <dbReference type="Rhea" id="RHEA-COMP:17339"/>
        <dbReference type="Rhea" id="RHEA-COMP:17340"/>
        <dbReference type="ChEBI" id="CHEBI:33019"/>
        <dbReference type="ChEBI" id="CHEBI:61560"/>
        <dbReference type="ChEBI" id="CHEBI:173112"/>
        <dbReference type="EC" id="2.7.7.7"/>
    </reaction>
</comment>
<dbReference type="AlphaFoldDB" id="A0A5C8ZSG7"/>
<evidence type="ECO:0000256" key="7">
    <source>
        <dbReference type="ARBA" id="ARBA00022695"/>
    </source>
</evidence>
<evidence type="ECO:0000313" key="16">
    <source>
        <dbReference type="Proteomes" id="UP000321933"/>
    </source>
</evidence>
<dbReference type="Pfam" id="PF17657">
    <property type="entry name" value="DNA_pol3_finger"/>
    <property type="match status" value="1"/>
</dbReference>
<comment type="function">
    <text evidence="13">DNA polymerase involved in damage-induced mutagenesis and translesion synthesis (TLS). It is not the major replicative DNA polymerase.</text>
</comment>
<keyword evidence="7 13" id="KW-0548">Nucleotidyltransferase</keyword>
<dbReference type="InterPro" id="IPR004013">
    <property type="entry name" value="PHP_dom"/>
</dbReference>
<evidence type="ECO:0000256" key="2">
    <source>
        <dbReference type="ARBA" id="ARBA00007391"/>
    </source>
</evidence>
<keyword evidence="16" id="KW-1185">Reference proteome</keyword>
<evidence type="ECO:0000259" key="14">
    <source>
        <dbReference type="SMART" id="SM00481"/>
    </source>
</evidence>
<reference evidence="15 16" key="1">
    <citation type="submission" date="2019-08" db="EMBL/GenBank/DDBJ databases">
        <title>Parahaliea maris sp. nov., isolated from the surface seawater.</title>
        <authorList>
            <person name="Liu Y."/>
        </authorList>
    </citation>
    <scope>NUCLEOTIDE SEQUENCE [LARGE SCALE GENOMIC DNA]</scope>
    <source>
        <strain evidence="15 16">S2-26</strain>
    </source>
</reference>
<organism evidence="15 16">
    <name type="scientific">Parahaliea aestuarii</name>
    <dbReference type="NCBI Taxonomy" id="1852021"/>
    <lineage>
        <taxon>Bacteria</taxon>
        <taxon>Pseudomonadati</taxon>
        <taxon>Pseudomonadota</taxon>
        <taxon>Gammaproteobacteria</taxon>
        <taxon>Cellvibrionales</taxon>
        <taxon>Halieaceae</taxon>
        <taxon>Parahaliea</taxon>
    </lineage>
</organism>
<dbReference type="EMBL" id="VRYZ01000004">
    <property type="protein sequence ID" value="TXS91468.1"/>
    <property type="molecule type" value="Genomic_DNA"/>
</dbReference>
<dbReference type="InterPro" id="IPR011708">
    <property type="entry name" value="DNA_pol3_alpha_NTPase_dom"/>
</dbReference>
<dbReference type="OrthoDB" id="9803237at2"/>
<dbReference type="GO" id="GO:0005737">
    <property type="term" value="C:cytoplasm"/>
    <property type="evidence" value="ECO:0007669"/>
    <property type="project" value="UniProtKB-SubCell"/>
</dbReference>
<dbReference type="GO" id="GO:0006281">
    <property type="term" value="P:DNA repair"/>
    <property type="evidence" value="ECO:0007669"/>
    <property type="project" value="UniProtKB-UniRule"/>
</dbReference>